<feature type="compositionally biased region" description="Polar residues" evidence="1">
    <location>
        <begin position="425"/>
        <end position="435"/>
    </location>
</feature>
<feature type="compositionally biased region" description="Low complexity" evidence="1">
    <location>
        <begin position="187"/>
        <end position="203"/>
    </location>
</feature>
<comment type="caution">
    <text evidence="2">The sequence shown here is derived from an EMBL/GenBank/DDBJ whole genome shotgun (WGS) entry which is preliminary data.</text>
</comment>
<feature type="region of interest" description="Disordered" evidence="1">
    <location>
        <begin position="423"/>
        <end position="453"/>
    </location>
</feature>
<feature type="region of interest" description="Disordered" evidence="1">
    <location>
        <begin position="699"/>
        <end position="745"/>
    </location>
</feature>
<dbReference type="Proteomes" id="UP001314263">
    <property type="component" value="Unassembled WGS sequence"/>
</dbReference>
<feature type="compositionally biased region" description="Polar residues" evidence="1">
    <location>
        <begin position="657"/>
        <end position="679"/>
    </location>
</feature>
<feature type="compositionally biased region" description="Polar residues" evidence="1">
    <location>
        <begin position="699"/>
        <end position="716"/>
    </location>
</feature>
<feature type="compositionally biased region" description="Low complexity" evidence="1">
    <location>
        <begin position="378"/>
        <end position="393"/>
    </location>
</feature>
<dbReference type="AlphaFoldDB" id="A0AAV1IAI2"/>
<keyword evidence="3" id="KW-1185">Reference proteome</keyword>
<reference evidence="2 3" key="1">
    <citation type="submission" date="2023-10" db="EMBL/GenBank/DDBJ databases">
        <authorList>
            <person name="Maclean D."/>
            <person name="Macfadyen A."/>
        </authorList>
    </citation>
    <scope>NUCLEOTIDE SEQUENCE [LARGE SCALE GENOMIC DNA]</scope>
</reference>
<feature type="region of interest" description="Disordered" evidence="1">
    <location>
        <begin position="617"/>
        <end position="681"/>
    </location>
</feature>
<dbReference type="Gene3D" id="1.20.58.1880">
    <property type="match status" value="1"/>
</dbReference>
<evidence type="ECO:0000256" key="1">
    <source>
        <dbReference type="SAM" id="MobiDB-lite"/>
    </source>
</evidence>
<gene>
    <name evidence="2" type="ORF">CVIRNUC_007585</name>
</gene>
<organism evidence="2 3">
    <name type="scientific">Coccomyxa viridis</name>
    <dbReference type="NCBI Taxonomy" id="1274662"/>
    <lineage>
        <taxon>Eukaryota</taxon>
        <taxon>Viridiplantae</taxon>
        <taxon>Chlorophyta</taxon>
        <taxon>core chlorophytes</taxon>
        <taxon>Trebouxiophyceae</taxon>
        <taxon>Trebouxiophyceae incertae sedis</taxon>
        <taxon>Coccomyxaceae</taxon>
        <taxon>Coccomyxa</taxon>
    </lineage>
</organism>
<feature type="compositionally biased region" description="Polar residues" evidence="1">
    <location>
        <begin position="208"/>
        <end position="224"/>
    </location>
</feature>
<feature type="region of interest" description="Disordered" evidence="1">
    <location>
        <begin position="490"/>
        <end position="530"/>
    </location>
</feature>
<dbReference type="EMBL" id="CAUYUE010000010">
    <property type="protein sequence ID" value="CAK0784381.1"/>
    <property type="molecule type" value="Genomic_DNA"/>
</dbReference>
<feature type="compositionally biased region" description="Basic and acidic residues" evidence="1">
    <location>
        <begin position="163"/>
        <end position="180"/>
    </location>
</feature>
<feature type="region of interest" description="Disordered" evidence="1">
    <location>
        <begin position="134"/>
        <end position="224"/>
    </location>
</feature>
<proteinExistence type="predicted"/>
<name>A0AAV1IAI2_9CHLO</name>
<accession>A0AAV1IAI2</accession>
<feature type="region of interest" description="Disordered" evidence="1">
    <location>
        <begin position="372"/>
        <end position="408"/>
    </location>
</feature>
<sequence>MIHVSGSWDEGPNLELLELQHISQQLRSLLGRCGGAMQPSDPGFSSVARSLLKLLEHLLVFPMATRLLNDANIILPVHECLQFPQEDVAGYASYLLSQWQSLLSSSLTMLDMGVGLGTSAAAVAPAASLLQASLPTPGGHTHQATPCQNGRECTAQHASAASDPKRSSVAHAEDQQHDVHTQPPFWQSMQQQTEQLQQAPEPQGFRPWSSSHPTMQETPASARTCVTQAAATQLMPASAHCTPAAHSAAPQAPLDRAAKVSVAGTQAAPGASLLHGAAGPCGHKAMLAWQSPEPPQVLQDGPGFQALHQLQSLPGLSPERSVLQAFDSAFLRQMNFQSSPSMADLLQSPEIDHLADGLTRDEMTTLFPGLLQEQGWPASGSSAAQLGSSAASQGEERPQGDTQTGMNSGLSIACIGHAKPAASALTGTGNAQPFESQKDITEEPQPTVPKGTPCPDSCCEQLQPPYQPSSKHSGCNGECGQSQDKSAREQRCEWRAKSAAQANGATGQARDTEYDSQPEEQPICDQHRPADMSSGVDVVVGDASLTSPCTCQVLQQASIAAPLLQPPHPSAGETMISDETPQEAMQQQPAKPVSVAKDSSRGVLGWSLQATGGALVSGLTEHPSGAAAGRTERAQRTQRRRLAEKAASQWGLERSTADSPPSRQRAGSSFMRQNSSELDGSQGAAWGLATMLQRSSHATLQLSRAAQPSRLGSRQTAGVPDEEVRGATESPAQSEAVNQAAQEISNEGSMPHSLIMHPQSAQTGTLKADPGGGSQGCPSVISEPEDKPAGTAITSMRVVWTREDQEVYKEVLRQHGRSMQHLCAALPTKPSQSITKFFNNRKRAMGLVDILTKAGHSLDVI</sequence>
<protein>
    <submittedName>
        <fullName evidence="2">Uncharacterized protein</fullName>
    </submittedName>
</protein>
<feature type="compositionally biased region" description="Polar residues" evidence="1">
    <location>
        <begin position="730"/>
        <end position="745"/>
    </location>
</feature>
<evidence type="ECO:0000313" key="3">
    <source>
        <dbReference type="Proteomes" id="UP001314263"/>
    </source>
</evidence>
<evidence type="ECO:0000313" key="2">
    <source>
        <dbReference type="EMBL" id="CAK0784381.1"/>
    </source>
</evidence>